<reference evidence="1" key="1">
    <citation type="journal article" date="2015" name="Nature">
        <title>Complex archaea that bridge the gap between prokaryotes and eukaryotes.</title>
        <authorList>
            <person name="Spang A."/>
            <person name="Saw J.H."/>
            <person name="Jorgensen S.L."/>
            <person name="Zaremba-Niedzwiedzka K."/>
            <person name="Martijn J."/>
            <person name="Lind A.E."/>
            <person name="van Eijk R."/>
            <person name="Schleper C."/>
            <person name="Guy L."/>
            <person name="Ettema T.J."/>
        </authorList>
    </citation>
    <scope>NUCLEOTIDE SEQUENCE</scope>
</reference>
<dbReference type="EMBL" id="LAZR01046989">
    <property type="protein sequence ID" value="KKK95256.1"/>
    <property type="molecule type" value="Genomic_DNA"/>
</dbReference>
<dbReference type="AlphaFoldDB" id="A0A0F9CEX2"/>
<protein>
    <submittedName>
        <fullName evidence="1">Uncharacterized protein</fullName>
    </submittedName>
</protein>
<proteinExistence type="predicted"/>
<name>A0A0F9CEX2_9ZZZZ</name>
<feature type="non-terminal residue" evidence="1">
    <location>
        <position position="366"/>
    </location>
</feature>
<evidence type="ECO:0000313" key="1">
    <source>
        <dbReference type="EMBL" id="KKK95256.1"/>
    </source>
</evidence>
<gene>
    <name evidence="1" type="ORF">LCGC14_2674640</name>
</gene>
<accession>A0A0F9CEX2</accession>
<sequence length="366" mass="41428">MSNNKEFFNGKAIAAIELSEKAKTRALENYHNLYGPNAIILDELFIRLLNDCLLLSQQKVEGRLISTKIFIPGYYEQNFIWPQGVQFVQIEGVQLTHLKLETLKKFLEIAGDPNTFLVINIINKEPFKFKLEGFLFFDDSLQSFISNYNPWTVSPVAGNINDSKSKIQDKIGCFYRSIFLSIDNGQIATSFYDSKFFIIEEGVISYFPDIRPASMQISNLSSDFQESLRRIKEQRKDTFDSINHFNIEDVIFTIIRDIVLNISNARHGSTLIFGFDGDPDNKNLFQPGAIKLHLPLGNEFIKLIESSSPPFFSYETVINSKKVQTYKKAIISLSKTDGAMIFNKNMDLILAGAILKVDSSAFGSGG</sequence>
<organism evidence="1">
    <name type="scientific">marine sediment metagenome</name>
    <dbReference type="NCBI Taxonomy" id="412755"/>
    <lineage>
        <taxon>unclassified sequences</taxon>
        <taxon>metagenomes</taxon>
        <taxon>ecological metagenomes</taxon>
    </lineage>
</organism>
<comment type="caution">
    <text evidence="1">The sequence shown here is derived from an EMBL/GenBank/DDBJ whole genome shotgun (WGS) entry which is preliminary data.</text>
</comment>